<dbReference type="Proteomes" id="UP001595711">
    <property type="component" value="Unassembled WGS sequence"/>
</dbReference>
<feature type="transmembrane region" description="Helical" evidence="1">
    <location>
        <begin position="56"/>
        <end position="76"/>
    </location>
</feature>
<evidence type="ECO:0000256" key="1">
    <source>
        <dbReference type="SAM" id="Phobius"/>
    </source>
</evidence>
<keyword evidence="3" id="KW-1185">Reference proteome</keyword>
<gene>
    <name evidence="2" type="ORF">ACFOOQ_21025</name>
</gene>
<proteinExistence type="predicted"/>
<keyword evidence="1" id="KW-0472">Membrane</keyword>
<organism evidence="2 3">
    <name type="scientific">Ferrovibrio xuzhouensis</name>
    <dbReference type="NCBI Taxonomy" id="1576914"/>
    <lineage>
        <taxon>Bacteria</taxon>
        <taxon>Pseudomonadati</taxon>
        <taxon>Pseudomonadota</taxon>
        <taxon>Alphaproteobacteria</taxon>
        <taxon>Rhodospirillales</taxon>
        <taxon>Rhodospirillaceae</taxon>
        <taxon>Ferrovibrio</taxon>
    </lineage>
</organism>
<feature type="transmembrane region" description="Helical" evidence="1">
    <location>
        <begin position="82"/>
        <end position="101"/>
    </location>
</feature>
<name>A0ABV7VKI7_9PROT</name>
<reference evidence="3" key="1">
    <citation type="journal article" date="2019" name="Int. J. Syst. Evol. Microbiol.">
        <title>The Global Catalogue of Microorganisms (GCM) 10K type strain sequencing project: providing services to taxonomists for standard genome sequencing and annotation.</title>
        <authorList>
            <consortium name="The Broad Institute Genomics Platform"/>
            <consortium name="The Broad Institute Genome Sequencing Center for Infectious Disease"/>
            <person name="Wu L."/>
            <person name="Ma J."/>
        </authorList>
    </citation>
    <scope>NUCLEOTIDE SEQUENCE [LARGE SCALE GENOMIC DNA]</scope>
    <source>
        <strain evidence="3">KCTC 42182</strain>
    </source>
</reference>
<keyword evidence="1" id="KW-1133">Transmembrane helix</keyword>
<dbReference type="EMBL" id="JBHRYJ010000006">
    <property type="protein sequence ID" value="MFC3678050.1"/>
    <property type="molecule type" value="Genomic_DNA"/>
</dbReference>
<dbReference type="InterPro" id="IPR009325">
    <property type="entry name" value="DUF983"/>
</dbReference>
<protein>
    <submittedName>
        <fullName evidence="2">DUF983 domain-containing protein</fullName>
    </submittedName>
</protein>
<evidence type="ECO:0000313" key="2">
    <source>
        <dbReference type="EMBL" id="MFC3678050.1"/>
    </source>
</evidence>
<comment type="caution">
    <text evidence="2">The sequence shown here is derived from an EMBL/GenBank/DDBJ whole genome shotgun (WGS) entry which is preliminary data.</text>
</comment>
<evidence type="ECO:0000313" key="3">
    <source>
        <dbReference type="Proteomes" id="UP001595711"/>
    </source>
</evidence>
<dbReference type="RefSeq" id="WP_379729687.1">
    <property type="nucleotide sequence ID" value="NZ_JBHRYJ010000006.1"/>
</dbReference>
<keyword evidence="1" id="KW-0812">Transmembrane</keyword>
<sequence>MAASFYPPLSPFSTGLRCRCPRCGEAPVFNGLLTVKPVCPSCGLDYEKIDAGDGPAVFVILILGFIVVGLALWVELKFAPPLWVHMVLWAPLILGGAILMLRPFKATLIALQFRHKASSDIELLRE</sequence>
<accession>A0ABV7VKI7</accession>
<dbReference type="Pfam" id="PF06170">
    <property type="entry name" value="DUF983"/>
    <property type="match status" value="1"/>
</dbReference>